<gene>
    <name evidence="3" type="ORF">HNQ08_000134</name>
</gene>
<dbReference type="InterPro" id="IPR005653">
    <property type="entry name" value="OstA-like_N"/>
</dbReference>
<proteinExistence type="predicted"/>
<feature type="domain" description="Organic solvent tolerance-like N-terminal" evidence="2">
    <location>
        <begin position="201"/>
        <end position="283"/>
    </location>
</feature>
<evidence type="ECO:0000259" key="2">
    <source>
        <dbReference type="Pfam" id="PF03968"/>
    </source>
</evidence>
<feature type="region of interest" description="Disordered" evidence="1">
    <location>
        <begin position="34"/>
        <end position="89"/>
    </location>
</feature>
<feature type="region of interest" description="Disordered" evidence="1">
    <location>
        <begin position="334"/>
        <end position="389"/>
    </location>
</feature>
<reference evidence="3 4" key="1">
    <citation type="submission" date="2020-08" db="EMBL/GenBank/DDBJ databases">
        <title>Genomic Encyclopedia of Type Strains, Phase IV (KMG-IV): sequencing the most valuable type-strain genomes for metagenomic binning, comparative biology and taxonomic classification.</title>
        <authorList>
            <person name="Goeker M."/>
        </authorList>
    </citation>
    <scope>NUCLEOTIDE SEQUENCE [LARGE SCALE GENOMIC DNA]</scope>
    <source>
        <strain evidence="3 4">DSM 27939</strain>
    </source>
</reference>
<evidence type="ECO:0000313" key="3">
    <source>
        <dbReference type="EMBL" id="MBB5361063.1"/>
    </source>
</evidence>
<comment type="caution">
    <text evidence="3">The sequence shown here is derived from an EMBL/GenBank/DDBJ whole genome shotgun (WGS) entry which is preliminary data.</text>
</comment>
<protein>
    <submittedName>
        <fullName evidence="3">Lipopolysaccharide export system protein LptA</fullName>
    </submittedName>
</protein>
<dbReference type="AlphaFoldDB" id="A0A7W8NDS3"/>
<feature type="compositionally biased region" description="Low complexity" evidence="1">
    <location>
        <begin position="35"/>
        <end position="55"/>
    </location>
</feature>
<dbReference type="Pfam" id="PF03968">
    <property type="entry name" value="LptD_N"/>
    <property type="match status" value="1"/>
</dbReference>
<evidence type="ECO:0000313" key="4">
    <source>
        <dbReference type="Proteomes" id="UP000552709"/>
    </source>
</evidence>
<feature type="compositionally biased region" description="Basic and acidic residues" evidence="1">
    <location>
        <begin position="79"/>
        <end position="89"/>
    </location>
</feature>
<dbReference type="Proteomes" id="UP000552709">
    <property type="component" value="Unassembled WGS sequence"/>
</dbReference>
<organism evidence="3 4">
    <name type="scientific">Deinococcus humi</name>
    <dbReference type="NCBI Taxonomy" id="662880"/>
    <lineage>
        <taxon>Bacteria</taxon>
        <taxon>Thermotogati</taxon>
        <taxon>Deinococcota</taxon>
        <taxon>Deinococci</taxon>
        <taxon>Deinococcales</taxon>
        <taxon>Deinococcaceae</taxon>
        <taxon>Deinococcus</taxon>
    </lineage>
</organism>
<dbReference type="RefSeq" id="WP_184127071.1">
    <property type="nucleotide sequence ID" value="NZ_JACHFL010000001.1"/>
</dbReference>
<feature type="compositionally biased region" description="Pro residues" evidence="1">
    <location>
        <begin position="374"/>
        <end position="389"/>
    </location>
</feature>
<sequence>MRRSGIGRAGLRGVGVTLALILGTGLPAWVLAQDAAPATPPGQTEPQQTPTPAVPDQATPSAPDTTETEPGAETSSLELVRKSDTDGQERRIRIVRTGTSDDTGIFALCSPQEEDPKDAPTLAVFSETGPGGVRITIDKNVIRVPLAVVTQQQPGDGEEGSDGRVEASAGTARFLDDVPADATERLPRCGVEATPKSVPDTVFVTQGKTELKGQKLVYDETDGIARIDGPVTFRRANETDPLTGSSERIEVNVDEEKTTLVGNVVLNSEGGRVSRAGRVEYDDAANLARLIGTPEQPAVSVKGGDTLRAGMILYDLEKNEVYAVKAEGGTITGEFVEEGDTPGTSSAPGTAPATSPVSPAPSSGTPDPNSDNPDAPPPGPTDPASPPTP</sequence>
<keyword evidence="4" id="KW-1185">Reference proteome</keyword>
<dbReference type="EMBL" id="JACHFL010000001">
    <property type="protein sequence ID" value="MBB5361063.1"/>
    <property type="molecule type" value="Genomic_DNA"/>
</dbReference>
<dbReference type="Gene3D" id="2.60.450.10">
    <property type="entry name" value="Lipopolysaccharide (LPS) transport protein A like domain"/>
    <property type="match status" value="1"/>
</dbReference>
<name>A0A7W8NDS3_9DEIO</name>
<evidence type="ECO:0000256" key="1">
    <source>
        <dbReference type="SAM" id="MobiDB-lite"/>
    </source>
</evidence>
<feature type="compositionally biased region" description="Low complexity" evidence="1">
    <location>
        <begin position="341"/>
        <end position="373"/>
    </location>
</feature>
<accession>A0A7W8NDS3</accession>